<dbReference type="AlphaFoldDB" id="A0A6A5FYM2"/>
<evidence type="ECO:0000313" key="2">
    <source>
        <dbReference type="Proteomes" id="UP000483820"/>
    </source>
</evidence>
<accession>A0A6A5FYM2</accession>
<dbReference type="GeneID" id="78777736"/>
<comment type="caution">
    <text evidence="1">The sequence shown here is derived from an EMBL/GenBank/DDBJ whole genome shotgun (WGS) entry which is preliminary data.</text>
</comment>
<organism evidence="1 2">
    <name type="scientific">Caenorhabditis remanei</name>
    <name type="common">Caenorhabditis vulgaris</name>
    <dbReference type="NCBI Taxonomy" id="31234"/>
    <lineage>
        <taxon>Eukaryota</taxon>
        <taxon>Metazoa</taxon>
        <taxon>Ecdysozoa</taxon>
        <taxon>Nematoda</taxon>
        <taxon>Chromadorea</taxon>
        <taxon>Rhabditida</taxon>
        <taxon>Rhabditina</taxon>
        <taxon>Rhabditomorpha</taxon>
        <taxon>Rhabditoidea</taxon>
        <taxon>Rhabditidae</taxon>
        <taxon>Peloderinae</taxon>
        <taxon>Caenorhabditis</taxon>
    </lineage>
</organism>
<sequence>MNLLELTDVAHTKKTYSTVYEIYLLNFLSDFLFLNKDHLGTSLRLDELLAFNVQSIERMDFGLLQLFVLEGVGVDGLWSDELSLLLTVFALRSKTEAIRCFWASDAFVEVDRLGVDGLLSFLDNGVSDLTVSFHGLLVNIEETAILLGFHVLLVLVQLIYWSRSVEG</sequence>
<gene>
    <name evidence="1" type="ORF">GCK72_023942</name>
</gene>
<protein>
    <submittedName>
        <fullName evidence="1">Uncharacterized protein</fullName>
    </submittedName>
</protein>
<name>A0A6A5FYM2_CAERE</name>
<dbReference type="Proteomes" id="UP000483820">
    <property type="component" value="Chromosome X"/>
</dbReference>
<dbReference type="RefSeq" id="XP_053579201.1">
    <property type="nucleotide sequence ID" value="XM_053735635.1"/>
</dbReference>
<reference evidence="1 2" key="1">
    <citation type="submission" date="2019-12" db="EMBL/GenBank/DDBJ databases">
        <title>Chromosome-level assembly of the Caenorhabditis remanei genome.</title>
        <authorList>
            <person name="Teterina A.A."/>
            <person name="Willis J.H."/>
            <person name="Phillips P.C."/>
        </authorList>
    </citation>
    <scope>NUCLEOTIDE SEQUENCE [LARGE SCALE GENOMIC DNA]</scope>
    <source>
        <strain evidence="1 2">PX506</strain>
        <tissue evidence="1">Whole organism</tissue>
    </source>
</reference>
<dbReference type="KEGG" id="crq:GCK72_023942"/>
<dbReference type="CTD" id="78777736"/>
<evidence type="ECO:0000313" key="1">
    <source>
        <dbReference type="EMBL" id="KAF1747479.1"/>
    </source>
</evidence>
<proteinExistence type="predicted"/>
<dbReference type="EMBL" id="WUAV01000006">
    <property type="protein sequence ID" value="KAF1747479.1"/>
    <property type="molecule type" value="Genomic_DNA"/>
</dbReference>